<comment type="function">
    <text evidence="12">Putative RNA polymerase II subunit B1 C-terminal domain (CTD) phosphatase involved in RNA polymerase II transcription regulation.</text>
</comment>
<keyword evidence="8 12" id="KW-0539">Nucleus</keyword>
<dbReference type="Proteomes" id="UP000078544">
    <property type="component" value="Unassembled WGS sequence"/>
</dbReference>
<feature type="region of interest" description="Disordered" evidence="13">
    <location>
        <begin position="1"/>
        <end position="29"/>
    </location>
</feature>
<evidence type="ECO:0000256" key="6">
    <source>
        <dbReference type="ARBA" id="ARBA00022833"/>
    </source>
</evidence>
<evidence type="ECO:0000256" key="8">
    <source>
        <dbReference type="ARBA" id="ARBA00023242"/>
    </source>
</evidence>
<dbReference type="InterPro" id="IPR039693">
    <property type="entry name" value="Rtr1/RPAP2"/>
</dbReference>
<feature type="domain" description="RTR1-type" evidence="14">
    <location>
        <begin position="84"/>
        <end position="167"/>
    </location>
</feature>
<evidence type="ECO:0000256" key="12">
    <source>
        <dbReference type="RuleBase" id="RU367080"/>
    </source>
</evidence>
<dbReference type="Gene3D" id="1.25.40.820">
    <property type="match status" value="1"/>
</dbReference>
<dbReference type="InterPro" id="IPR038534">
    <property type="entry name" value="Rtr1/RPAP2_sf"/>
</dbReference>
<comment type="catalytic activity">
    <reaction evidence="9 12">
        <text>O-phospho-L-seryl-[protein] + H2O = L-seryl-[protein] + phosphate</text>
        <dbReference type="Rhea" id="RHEA:20629"/>
        <dbReference type="Rhea" id="RHEA-COMP:9863"/>
        <dbReference type="Rhea" id="RHEA-COMP:11604"/>
        <dbReference type="ChEBI" id="CHEBI:15377"/>
        <dbReference type="ChEBI" id="CHEBI:29999"/>
        <dbReference type="ChEBI" id="CHEBI:43474"/>
        <dbReference type="ChEBI" id="CHEBI:83421"/>
        <dbReference type="EC" id="3.1.3.16"/>
    </reaction>
</comment>
<dbReference type="STRING" id="1081109.A0A167ZEV6"/>
<comment type="catalytic activity">
    <reaction evidence="10 12">
        <text>O-phospho-L-threonyl-[protein] + H2O = L-threonyl-[protein] + phosphate</text>
        <dbReference type="Rhea" id="RHEA:47004"/>
        <dbReference type="Rhea" id="RHEA-COMP:11060"/>
        <dbReference type="Rhea" id="RHEA-COMP:11605"/>
        <dbReference type="ChEBI" id="CHEBI:15377"/>
        <dbReference type="ChEBI" id="CHEBI:30013"/>
        <dbReference type="ChEBI" id="CHEBI:43474"/>
        <dbReference type="ChEBI" id="CHEBI:61977"/>
        <dbReference type="EC" id="3.1.3.16"/>
    </reaction>
</comment>
<organism evidence="15 16">
    <name type="scientific">Moelleriella libera RCEF 2490</name>
    <dbReference type="NCBI Taxonomy" id="1081109"/>
    <lineage>
        <taxon>Eukaryota</taxon>
        <taxon>Fungi</taxon>
        <taxon>Dikarya</taxon>
        <taxon>Ascomycota</taxon>
        <taxon>Pezizomycotina</taxon>
        <taxon>Sordariomycetes</taxon>
        <taxon>Hypocreomycetidae</taxon>
        <taxon>Hypocreales</taxon>
        <taxon>Clavicipitaceae</taxon>
        <taxon>Moelleriella</taxon>
    </lineage>
</organism>
<gene>
    <name evidence="15" type="ORF">AAL_06194</name>
</gene>
<reference evidence="15 16" key="1">
    <citation type="journal article" date="2016" name="Genome Biol. Evol.">
        <title>Divergent and convergent evolution of fungal pathogenicity.</title>
        <authorList>
            <person name="Shang Y."/>
            <person name="Xiao G."/>
            <person name="Zheng P."/>
            <person name="Cen K."/>
            <person name="Zhan S."/>
            <person name="Wang C."/>
        </authorList>
    </citation>
    <scope>NUCLEOTIDE SEQUENCE [LARGE SCALE GENOMIC DNA]</scope>
    <source>
        <strain evidence="15 16">RCEF 2490</strain>
    </source>
</reference>
<keyword evidence="3 12" id="KW-0479">Metal-binding</keyword>
<keyword evidence="6 12" id="KW-0862">Zinc</keyword>
<evidence type="ECO:0000256" key="1">
    <source>
        <dbReference type="ARBA" id="ARBA00004123"/>
    </source>
</evidence>
<dbReference type="PANTHER" id="PTHR14732">
    <property type="entry name" value="RNA POLYMERASE II SUBUNIT B1 CTD PHOSPHATASE RPAP2-RELATED"/>
    <property type="match status" value="1"/>
</dbReference>
<evidence type="ECO:0000256" key="4">
    <source>
        <dbReference type="ARBA" id="ARBA00022771"/>
    </source>
</evidence>
<sequence>METIEAKQNELRSILRNSSEPTGRRSESDAREIAIAHAKRIQHRKDLEADILDSLILLSEYPLVRSSAYSASNPAPSDASGFKTHTRLFQPSDYDDLIEERNVNELCGYSLCPNPRRKIKGGPKWKLVSSGQIMLRETLEKWCSAACAKRALFVKVQLNETAAWERAGIPEIQIDLMDEGQPEAASSDETAGHPDEATLTEKNITMGGARQLAMERGDRTINEEQSRVKVLLKERTTKPPATDDLSAFSANDHLCVDGHVVHIPLRPRQNS</sequence>
<keyword evidence="4 12" id="KW-0863">Zinc-finger</keyword>
<protein>
    <recommendedName>
        <fullName evidence="12">RNA polymerase II subunit B1 CTD phosphatase RPAP2 homolog</fullName>
        <ecNumber evidence="12">3.1.3.16</ecNumber>
    </recommendedName>
</protein>
<evidence type="ECO:0000256" key="11">
    <source>
        <dbReference type="PROSITE-ProRule" id="PRU00812"/>
    </source>
</evidence>
<proteinExistence type="inferred from homology"/>
<evidence type="ECO:0000313" key="15">
    <source>
        <dbReference type="EMBL" id="KZZ92568.1"/>
    </source>
</evidence>
<keyword evidence="16" id="KW-1185">Reference proteome</keyword>
<dbReference type="PANTHER" id="PTHR14732:SF0">
    <property type="entry name" value="RNA POLYMERASE II SUBUNIT B1 CTD PHOSPHATASE RPAP2-RELATED"/>
    <property type="match status" value="1"/>
</dbReference>
<comment type="subcellular location">
    <subcellularLocation>
        <location evidence="1 12">Nucleus</location>
    </subcellularLocation>
</comment>
<evidence type="ECO:0000256" key="3">
    <source>
        <dbReference type="ARBA" id="ARBA00022723"/>
    </source>
</evidence>
<dbReference type="OrthoDB" id="2590500at2759"/>
<evidence type="ECO:0000256" key="7">
    <source>
        <dbReference type="ARBA" id="ARBA00022912"/>
    </source>
</evidence>
<comment type="similarity">
    <text evidence="2 11 12">Belongs to the RPAP2 family.</text>
</comment>
<evidence type="ECO:0000256" key="10">
    <source>
        <dbReference type="ARBA" id="ARBA00048336"/>
    </source>
</evidence>
<evidence type="ECO:0000256" key="9">
    <source>
        <dbReference type="ARBA" id="ARBA00047761"/>
    </source>
</evidence>
<dbReference type="GO" id="GO:0005737">
    <property type="term" value="C:cytoplasm"/>
    <property type="evidence" value="ECO:0007669"/>
    <property type="project" value="TreeGrafter"/>
</dbReference>
<evidence type="ECO:0000256" key="13">
    <source>
        <dbReference type="SAM" id="MobiDB-lite"/>
    </source>
</evidence>
<comment type="caution">
    <text evidence="15">The sequence shown here is derived from an EMBL/GenBank/DDBJ whole genome shotgun (WGS) entry which is preliminary data.</text>
</comment>
<feature type="compositionally biased region" description="Basic and acidic residues" evidence="13">
    <location>
        <begin position="1"/>
        <end position="10"/>
    </location>
</feature>
<dbReference type="EC" id="3.1.3.16" evidence="12"/>
<dbReference type="EMBL" id="AZGY01000015">
    <property type="protein sequence ID" value="KZZ92568.1"/>
    <property type="molecule type" value="Genomic_DNA"/>
</dbReference>
<dbReference type="GO" id="GO:0043175">
    <property type="term" value="F:RNA polymerase core enzyme binding"/>
    <property type="evidence" value="ECO:0007669"/>
    <property type="project" value="UniProtKB-UniRule"/>
</dbReference>
<name>A0A167ZEV6_9HYPO</name>
<evidence type="ECO:0000259" key="14">
    <source>
        <dbReference type="PROSITE" id="PS51479"/>
    </source>
</evidence>
<dbReference type="AlphaFoldDB" id="A0A167ZEV6"/>
<accession>A0A167ZEV6</accession>
<dbReference type="InterPro" id="IPR007308">
    <property type="entry name" value="Rtr1/RPAP2_dom"/>
</dbReference>
<keyword evidence="5 12" id="KW-0378">Hydrolase</keyword>
<dbReference type="GO" id="GO:0008420">
    <property type="term" value="F:RNA polymerase II CTD heptapeptide repeat phosphatase activity"/>
    <property type="evidence" value="ECO:0007669"/>
    <property type="project" value="UniProtKB-UniRule"/>
</dbReference>
<keyword evidence="7 12" id="KW-0904">Protein phosphatase</keyword>
<evidence type="ECO:0000313" key="16">
    <source>
        <dbReference type="Proteomes" id="UP000078544"/>
    </source>
</evidence>
<dbReference type="PROSITE" id="PS51479">
    <property type="entry name" value="ZF_RTR1"/>
    <property type="match status" value="1"/>
</dbReference>
<evidence type="ECO:0000256" key="5">
    <source>
        <dbReference type="ARBA" id="ARBA00022801"/>
    </source>
</evidence>
<dbReference type="GO" id="GO:0005634">
    <property type="term" value="C:nucleus"/>
    <property type="evidence" value="ECO:0007669"/>
    <property type="project" value="UniProtKB-SubCell"/>
</dbReference>
<feature type="region of interest" description="Disordered" evidence="13">
    <location>
        <begin position="180"/>
        <end position="207"/>
    </location>
</feature>
<evidence type="ECO:0000256" key="2">
    <source>
        <dbReference type="ARBA" id="ARBA00005676"/>
    </source>
</evidence>
<dbReference type="Pfam" id="PF04181">
    <property type="entry name" value="RPAP2_Rtr1"/>
    <property type="match status" value="1"/>
</dbReference>
<dbReference type="GO" id="GO:0008270">
    <property type="term" value="F:zinc ion binding"/>
    <property type="evidence" value="ECO:0007669"/>
    <property type="project" value="UniProtKB-KW"/>
</dbReference>